<evidence type="ECO:0000256" key="3">
    <source>
        <dbReference type="ARBA" id="ARBA00022475"/>
    </source>
</evidence>
<dbReference type="GO" id="GO:0055085">
    <property type="term" value="P:transmembrane transport"/>
    <property type="evidence" value="ECO:0007669"/>
    <property type="project" value="InterPro"/>
</dbReference>
<dbReference type="InterPro" id="IPR051393">
    <property type="entry name" value="ABC_transporter_permease"/>
</dbReference>
<name>A0A540V8E8_9CHLR</name>
<evidence type="ECO:0000256" key="1">
    <source>
        <dbReference type="ARBA" id="ARBA00004651"/>
    </source>
</evidence>
<keyword evidence="6 7" id="KW-0472">Membrane</keyword>
<keyword evidence="3" id="KW-1003">Cell membrane</keyword>
<dbReference type="PROSITE" id="PS50928">
    <property type="entry name" value="ABC_TM1"/>
    <property type="match status" value="1"/>
</dbReference>
<comment type="subcellular location">
    <subcellularLocation>
        <location evidence="1 7">Cell membrane</location>
        <topology evidence="1 7">Multi-pass membrane protein</topology>
    </subcellularLocation>
</comment>
<evidence type="ECO:0000313" key="9">
    <source>
        <dbReference type="EMBL" id="TQE93037.1"/>
    </source>
</evidence>
<feature type="transmembrane region" description="Helical" evidence="7">
    <location>
        <begin position="79"/>
        <end position="101"/>
    </location>
</feature>
<organism evidence="9 10">
    <name type="scientific">Litorilinea aerophila</name>
    <dbReference type="NCBI Taxonomy" id="1204385"/>
    <lineage>
        <taxon>Bacteria</taxon>
        <taxon>Bacillati</taxon>
        <taxon>Chloroflexota</taxon>
        <taxon>Caldilineae</taxon>
        <taxon>Caldilineales</taxon>
        <taxon>Caldilineaceae</taxon>
        <taxon>Litorilinea</taxon>
    </lineage>
</organism>
<accession>A0A540V8E8</accession>
<feature type="domain" description="ABC transmembrane type-1" evidence="8">
    <location>
        <begin position="75"/>
        <end position="287"/>
    </location>
</feature>
<protein>
    <submittedName>
        <fullName evidence="9">Sugar ABC transporter permease</fullName>
    </submittedName>
</protein>
<dbReference type="InterPro" id="IPR000515">
    <property type="entry name" value="MetI-like"/>
</dbReference>
<evidence type="ECO:0000256" key="2">
    <source>
        <dbReference type="ARBA" id="ARBA00022448"/>
    </source>
</evidence>
<keyword evidence="4 7" id="KW-0812">Transmembrane</keyword>
<dbReference type="PANTHER" id="PTHR30193">
    <property type="entry name" value="ABC TRANSPORTER PERMEASE PROTEIN"/>
    <property type="match status" value="1"/>
</dbReference>
<evidence type="ECO:0000313" key="10">
    <source>
        <dbReference type="Proteomes" id="UP000317371"/>
    </source>
</evidence>
<keyword evidence="2 7" id="KW-0813">Transport</keyword>
<dbReference type="GO" id="GO:0005886">
    <property type="term" value="C:plasma membrane"/>
    <property type="evidence" value="ECO:0007669"/>
    <property type="project" value="UniProtKB-SubCell"/>
</dbReference>
<dbReference type="FunCoup" id="A0A540V8E8">
    <property type="interactions" value="80"/>
</dbReference>
<proteinExistence type="inferred from homology"/>
<evidence type="ECO:0000259" key="8">
    <source>
        <dbReference type="PROSITE" id="PS50928"/>
    </source>
</evidence>
<dbReference type="OrthoDB" id="9809173at2"/>
<comment type="caution">
    <text evidence="9">The sequence shown here is derived from an EMBL/GenBank/DDBJ whole genome shotgun (WGS) entry which is preliminary data.</text>
</comment>
<dbReference type="RefSeq" id="WP_141612560.1">
    <property type="nucleotide sequence ID" value="NZ_VIGC02000056.1"/>
</dbReference>
<dbReference type="InParanoid" id="A0A540V8E8"/>
<keyword evidence="10" id="KW-1185">Reference proteome</keyword>
<dbReference type="Gene3D" id="1.10.3720.10">
    <property type="entry name" value="MetI-like"/>
    <property type="match status" value="1"/>
</dbReference>
<evidence type="ECO:0000256" key="4">
    <source>
        <dbReference type="ARBA" id="ARBA00022692"/>
    </source>
</evidence>
<feature type="transmembrane region" description="Helical" evidence="7">
    <location>
        <begin position="210"/>
        <end position="231"/>
    </location>
</feature>
<dbReference type="Proteomes" id="UP000317371">
    <property type="component" value="Unassembled WGS sequence"/>
</dbReference>
<feature type="transmembrane region" description="Helical" evidence="7">
    <location>
        <begin position="113"/>
        <end position="133"/>
    </location>
</feature>
<dbReference type="InterPro" id="IPR035906">
    <property type="entry name" value="MetI-like_sf"/>
</dbReference>
<dbReference type="EMBL" id="VIGC01000056">
    <property type="protein sequence ID" value="TQE93037.1"/>
    <property type="molecule type" value="Genomic_DNA"/>
</dbReference>
<evidence type="ECO:0000256" key="5">
    <source>
        <dbReference type="ARBA" id="ARBA00022989"/>
    </source>
</evidence>
<feature type="transmembrane region" description="Helical" evidence="7">
    <location>
        <begin position="16"/>
        <end position="43"/>
    </location>
</feature>
<feature type="transmembrane region" description="Helical" evidence="7">
    <location>
        <begin position="237"/>
        <end position="257"/>
    </location>
</feature>
<keyword evidence="5 7" id="KW-1133">Transmembrane helix</keyword>
<dbReference type="PANTHER" id="PTHR30193:SF1">
    <property type="entry name" value="ABC TRANSPORTER PERMEASE PROTEIN YESP-RELATED"/>
    <property type="match status" value="1"/>
</dbReference>
<evidence type="ECO:0000256" key="6">
    <source>
        <dbReference type="ARBA" id="ARBA00023136"/>
    </source>
</evidence>
<feature type="transmembrane region" description="Helical" evidence="7">
    <location>
        <begin position="167"/>
        <end position="189"/>
    </location>
</feature>
<feature type="transmembrane region" description="Helical" evidence="7">
    <location>
        <begin position="269"/>
        <end position="290"/>
    </location>
</feature>
<dbReference type="AlphaFoldDB" id="A0A540V8E8"/>
<dbReference type="Pfam" id="PF00528">
    <property type="entry name" value="BPD_transp_1"/>
    <property type="match status" value="1"/>
</dbReference>
<dbReference type="SUPFAM" id="SSF161098">
    <property type="entry name" value="MetI-like"/>
    <property type="match status" value="1"/>
</dbReference>
<sequence>MRNLAWFRTLKSREIFWFYLFALPGILGFLLFRIGPMLASLYLSLTNYSVLMPTQFKGLDNYANMVRDELLWTSIWNTVYYAALAVPLEIVAALLIALLLNRKDIYGRSFLRSIFYMPSILPLVAVSILWIWILQPRFGLVNTFIGLFGIRGPNWLGNPTWAKPGLILLRLTTIGVNMVIFLAALQGVPRSLYEAAELDGATKWKQFRHVTAPMISPAIFFTSIIGFINSFQVFTQAYVMTGGGPNDATLFYVLYLYRQAFEYFKMGYASAMAWLLFLVIIALTFIQFQLSSRWVYYGGR</sequence>
<comment type="similarity">
    <text evidence="7">Belongs to the binding-protein-dependent transport system permease family.</text>
</comment>
<reference evidence="9 10" key="1">
    <citation type="submission" date="2019-06" db="EMBL/GenBank/DDBJ databases">
        <title>Genome sequence of Litorilinea aerophila BAA-2444.</title>
        <authorList>
            <person name="Maclea K.S."/>
            <person name="Maurais E.G."/>
            <person name="Iannazzi L.C."/>
        </authorList>
    </citation>
    <scope>NUCLEOTIDE SEQUENCE [LARGE SCALE GENOMIC DNA]</scope>
    <source>
        <strain evidence="9 10">ATCC BAA-2444</strain>
    </source>
</reference>
<dbReference type="CDD" id="cd06261">
    <property type="entry name" value="TM_PBP2"/>
    <property type="match status" value="1"/>
</dbReference>
<gene>
    <name evidence="9" type="ORF">FKZ61_23170</name>
</gene>
<evidence type="ECO:0000256" key="7">
    <source>
        <dbReference type="RuleBase" id="RU363032"/>
    </source>
</evidence>